<feature type="compositionally biased region" description="Low complexity" evidence="2">
    <location>
        <begin position="139"/>
        <end position="158"/>
    </location>
</feature>
<keyword evidence="4" id="KW-1185">Reference proteome</keyword>
<feature type="region of interest" description="Disordered" evidence="2">
    <location>
        <begin position="134"/>
        <end position="203"/>
    </location>
</feature>
<evidence type="ECO:0000256" key="2">
    <source>
        <dbReference type="SAM" id="MobiDB-lite"/>
    </source>
</evidence>
<accession>A0AAV5K0A8</accession>
<keyword evidence="1" id="KW-0175">Coiled coil</keyword>
<gene>
    <name evidence="3" type="ORF">SLEP1_g28735</name>
</gene>
<evidence type="ECO:0000256" key="1">
    <source>
        <dbReference type="SAM" id="Coils"/>
    </source>
</evidence>
<dbReference type="Proteomes" id="UP001054252">
    <property type="component" value="Unassembled WGS sequence"/>
</dbReference>
<dbReference type="EMBL" id="BPVZ01000050">
    <property type="protein sequence ID" value="GKV18336.1"/>
    <property type="molecule type" value="Genomic_DNA"/>
</dbReference>
<protein>
    <submittedName>
        <fullName evidence="3">Uncharacterized protein</fullName>
    </submittedName>
</protein>
<sequence length="549" mass="61181">MLLCARLEVPAKAIVFRSLFQCQLCPNSRGAKWYYLSGRDKSQLFKNIRNKVARWKRQFIFVRDMRTERISNDLAAQLSEWRVPNAHVNYPQLLPRDTDLKNQLLDYARRENLIDLDALVSSEQLAVFGRYEQHSRMPTSTSTDLTSSSHRGSSSASRPRVEHRAEAAAPSARRRAREETESEEDEVPLARRKTSEGTQPAQVARPVTVRSPNAPLATAQVAVEPASASASMSGPKIAYPEGFSYVRAECQPAMVQGMHSFVPPADSLRAKAFVQQHGGQVTMIKLMDAFSYVVALYESEQEAHSQNGELGSKCKQLAAEKASLMDDVNRLQGFEMANRAAVAESRADELTNRNNELREELKRAHAERESGIQAAREEAIRVEERAKKAEADRDRAQHKLSSLKHQVAEADRNLTATGEVLSELKTSHEHSVSIARAQGAEWFVGSVTFQDAVAVASTNVTTEIYNEIRGKVLQHRPDFPIGELAFFDGEDLDEQGKSLAPLVDATVWLRWDLNAKGVPVWPPQVLEDGEDPTRLPSFDAWVEGAPVAE</sequence>
<dbReference type="AlphaFoldDB" id="A0AAV5K0A8"/>
<proteinExistence type="predicted"/>
<feature type="coiled-coil region" evidence="1">
    <location>
        <begin position="340"/>
        <end position="413"/>
    </location>
</feature>
<name>A0AAV5K0A8_9ROSI</name>
<evidence type="ECO:0000313" key="3">
    <source>
        <dbReference type="EMBL" id="GKV18336.1"/>
    </source>
</evidence>
<organism evidence="3 4">
    <name type="scientific">Rubroshorea leprosula</name>
    <dbReference type="NCBI Taxonomy" id="152421"/>
    <lineage>
        <taxon>Eukaryota</taxon>
        <taxon>Viridiplantae</taxon>
        <taxon>Streptophyta</taxon>
        <taxon>Embryophyta</taxon>
        <taxon>Tracheophyta</taxon>
        <taxon>Spermatophyta</taxon>
        <taxon>Magnoliopsida</taxon>
        <taxon>eudicotyledons</taxon>
        <taxon>Gunneridae</taxon>
        <taxon>Pentapetalae</taxon>
        <taxon>rosids</taxon>
        <taxon>malvids</taxon>
        <taxon>Malvales</taxon>
        <taxon>Dipterocarpaceae</taxon>
        <taxon>Rubroshorea</taxon>
    </lineage>
</organism>
<reference evidence="3 4" key="1">
    <citation type="journal article" date="2021" name="Commun. Biol.">
        <title>The genome of Shorea leprosula (Dipterocarpaceae) highlights the ecological relevance of drought in aseasonal tropical rainforests.</title>
        <authorList>
            <person name="Ng K.K.S."/>
            <person name="Kobayashi M.J."/>
            <person name="Fawcett J.A."/>
            <person name="Hatakeyama M."/>
            <person name="Paape T."/>
            <person name="Ng C.H."/>
            <person name="Ang C.C."/>
            <person name="Tnah L.H."/>
            <person name="Lee C.T."/>
            <person name="Nishiyama T."/>
            <person name="Sese J."/>
            <person name="O'Brien M.J."/>
            <person name="Copetti D."/>
            <person name="Mohd Noor M.I."/>
            <person name="Ong R.C."/>
            <person name="Putra M."/>
            <person name="Sireger I.Z."/>
            <person name="Indrioko S."/>
            <person name="Kosugi Y."/>
            <person name="Izuno A."/>
            <person name="Isagi Y."/>
            <person name="Lee S.L."/>
            <person name="Shimizu K.K."/>
        </authorList>
    </citation>
    <scope>NUCLEOTIDE SEQUENCE [LARGE SCALE GENOMIC DNA]</scope>
    <source>
        <strain evidence="3">214</strain>
    </source>
</reference>
<comment type="caution">
    <text evidence="3">The sequence shown here is derived from an EMBL/GenBank/DDBJ whole genome shotgun (WGS) entry which is preliminary data.</text>
</comment>
<evidence type="ECO:0000313" key="4">
    <source>
        <dbReference type="Proteomes" id="UP001054252"/>
    </source>
</evidence>